<name>A0A3N0Z4E2_ANAGA</name>
<evidence type="ECO:0000313" key="1">
    <source>
        <dbReference type="EMBL" id="ROL53359.1"/>
    </source>
</evidence>
<proteinExistence type="predicted"/>
<reference evidence="1 2" key="1">
    <citation type="submission" date="2018-10" db="EMBL/GenBank/DDBJ databases">
        <title>Genome assembly for a Yunnan-Guizhou Plateau 3E fish, Anabarilius grahami (Regan), and its evolutionary and genetic applications.</title>
        <authorList>
            <person name="Jiang W."/>
        </authorList>
    </citation>
    <scope>NUCLEOTIDE SEQUENCE [LARGE SCALE GENOMIC DNA]</scope>
    <source>
        <strain evidence="1">AG-KIZ</strain>
        <tissue evidence="1">Muscle</tissue>
    </source>
</reference>
<keyword evidence="2" id="KW-1185">Reference proteome</keyword>
<organism evidence="1 2">
    <name type="scientific">Anabarilius grahami</name>
    <name type="common">Kanglang fish</name>
    <name type="synonym">Barilius grahami</name>
    <dbReference type="NCBI Taxonomy" id="495550"/>
    <lineage>
        <taxon>Eukaryota</taxon>
        <taxon>Metazoa</taxon>
        <taxon>Chordata</taxon>
        <taxon>Craniata</taxon>
        <taxon>Vertebrata</taxon>
        <taxon>Euteleostomi</taxon>
        <taxon>Actinopterygii</taxon>
        <taxon>Neopterygii</taxon>
        <taxon>Teleostei</taxon>
        <taxon>Ostariophysi</taxon>
        <taxon>Cypriniformes</taxon>
        <taxon>Xenocyprididae</taxon>
        <taxon>Xenocypridinae</taxon>
        <taxon>Xenocypridinae incertae sedis</taxon>
        <taxon>Anabarilius</taxon>
    </lineage>
</organism>
<evidence type="ECO:0000313" key="2">
    <source>
        <dbReference type="Proteomes" id="UP000281406"/>
    </source>
</evidence>
<dbReference type="Proteomes" id="UP000281406">
    <property type="component" value="Unassembled WGS sequence"/>
</dbReference>
<dbReference type="AlphaFoldDB" id="A0A3N0Z4E2"/>
<accession>A0A3N0Z4E2</accession>
<dbReference type="EMBL" id="RJVU01011283">
    <property type="protein sequence ID" value="ROL53359.1"/>
    <property type="molecule type" value="Genomic_DNA"/>
</dbReference>
<comment type="caution">
    <text evidence="1">The sequence shown here is derived from an EMBL/GenBank/DDBJ whole genome shotgun (WGS) entry which is preliminary data.</text>
</comment>
<sequence length="136" mass="15066">MSSLPEINNIGEESPHRGTAKDEAALFRQYLIANPLVPSRFWAKISIQLSCVPPTTIISCFLNCYESLMVCEVGYLELGADMICMNCSFWRIEGVQSGVAVEYVLSAIGSTAEVYPCLRPCCLLKTCRKIPNVIRP</sequence>
<gene>
    <name evidence="1" type="ORF">DPX16_20469</name>
</gene>
<protein>
    <submittedName>
        <fullName evidence="1">Uncharacterized protein</fullName>
    </submittedName>
</protein>